<dbReference type="Pfam" id="PF14724">
    <property type="entry name" value="mit_SMPDase"/>
    <property type="match status" value="2"/>
</dbReference>
<dbReference type="GeneID" id="111598896"/>
<dbReference type="Proteomes" id="UP000504633">
    <property type="component" value="Unplaced"/>
</dbReference>
<evidence type="ECO:0000256" key="2">
    <source>
        <dbReference type="ARBA" id="ARBA00022692"/>
    </source>
</evidence>
<dbReference type="GO" id="GO:0046513">
    <property type="term" value="P:ceramide biosynthetic process"/>
    <property type="evidence" value="ECO:0007669"/>
    <property type="project" value="TreeGrafter"/>
</dbReference>
<evidence type="ECO:0000313" key="7">
    <source>
        <dbReference type="RefSeq" id="XP_023170129.2"/>
    </source>
</evidence>
<evidence type="ECO:0000256" key="5">
    <source>
        <dbReference type="SAM" id="Phobius"/>
    </source>
</evidence>
<accession>A0A6J1M0T5</accession>
<evidence type="ECO:0000256" key="1">
    <source>
        <dbReference type="ARBA" id="ARBA00004167"/>
    </source>
</evidence>
<gene>
    <name evidence="7" type="primary">LOC111598896</name>
</gene>
<name>A0A6J1M0T5_DROHY</name>
<evidence type="ECO:0000256" key="3">
    <source>
        <dbReference type="ARBA" id="ARBA00022989"/>
    </source>
</evidence>
<organism evidence="6 7">
    <name type="scientific">Drosophila hydei</name>
    <name type="common">Fruit fly</name>
    <dbReference type="NCBI Taxonomy" id="7224"/>
    <lineage>
        <taxon>Eukaryota</taxon>
        <taxon>Metazoa</taxon>
        <taxon>Ecdysozoa</taxon>
        <taxon>Arthropoda</taxon>
        <taxon>Hexapoda</taxon>
        <taxon>Insecta</taxon>
        <taxon>Pterygota</taxon>
        <taxon>Neoptera</taxon>
        <taxon>Endopterygota</taxon>
        <taxon>Diptera</taxon>
        <taxon>Brachycera</taxon>
        <taxon>Muscomorpha</taxon>
        <taxon>Ephydroidea</taxon>
        <taxon>Drosophilidae</taxon>
        <taxon>Drosophila</taxon>
    </lineage>
</organism>
<protein>
    <submittedName>
        <fullName evidence="7">Sphingomyelin phosphodiesterase 4</fullName>
    </submittedName>
</protein>
<evidence type="ECO:0000256" key="4">
    <source>
        <dbReference type="ARBA" id="ARBA00023136"/>
    </source>
</evidence>
<sequence length="761" mass="87149">MSQPMPPENINSHILAVLRLPLLDKLSQLEILFDRCTIRQIQDIYPLIVHSIFGINGNPLGWGLRITTLENAAHTYNRLHQFFAVNGIWMHICHRLLNETTKFDIDINLLPRKFISMLQGGPMFYSDLINIDPLKHQLSTLSLNAFDFYMLHFVLYALQPLHTINPIAMQIHSERTKTVYQLLVAEYLDNFLPQYPNANIEPSNYVSSVKAPQQLPAQSLQPLRQLRYLKLPSSYRNGNGEAGGVAAASTSPQSSADGNATASRVYTWRSESVVHFFIDIWLRYDIESEHHLPSSEFVRGVRTLVKQIHFFHNAARMDHSPLCALRKLSLTMVKGRIYAFLCSLIDRWPLDSSLSVVLELWLSYIQPWRYTMGASNRTLGINYEPPITTFFDGFIIDNLIVYTHIFMQLLPRFERLDYSVYRNAYMLHRLAKTFAQQDLVERLQRFERLHSGNAYGFDSPQRQVNMLNKSHNNSYNAQWNPLVSSNIPKLFSEHMHSKIQSFLFGISMARNSVLTNIISALRKEILDRQRSEGYLRNLLKKILGETTQDELTLRDLSRIPEVLRQCIDAFCRTFNVDPGTLSMHETLPAEPVPLASPSLQNFSFFDSNDCLDTSMLSPHQMSLNASNLQPTVDPALLPIKSNEIKPLVRLLHHISEAINDKYGSRIEAFYERDDFYGKLSRQVLYAPMTEKWFEKSDGNVDICEKQLPPRVSLRPLGSVPSICLIAFALCFGHLWCGVASVGLLLLCAVFFIYCMLLALLS</sequence>
<reference evidence="7" key="1">
    <citation type="submission" date="2025-08" db="UniProtKB">
        <authorList>
            <consortium name="RefSeq"/>
        </authorList>
    </citation>
    <scope>IDENTIFICATION</scope>
    <source>
        <strain evidence="7">15085-1641.00</strain>
        <tissue evidence="7">Whole body</tissue>
    </source>
</reference>
<evidence type="ECO:0000313" key="6">
    <source>
        <dbReference type="Proteomes" id="UP000504633"/>
    </source>
</evidence>
<keyword evidence="2 5" id="KW-0812">Transmembrane</keyword>
<dbReference type="OrthoDB" id="10251508at2759"/>
<dbReference type="GO" id="GO:0050290">
    <property type="term" value="F:sphingomyelin phosphodiesterase D activity"/>
    <property type="evidence" value="ECO:0007669"/>
    <property type="project" value="InterPro"/>
</dbReference>
<proteinExistence type="predicted"/>
<dbReference type="PANTHER" id="PTHR12988:SF6">
    <property type="entry name" value="SPHINGOMYELIN PHOSPHODIESTERASE 4"/>
    <property type="match status" value="1"/>
</dbReference>
<dbReference type="InterPro" id="IPR024129">
    <property type="entry name" value="Sphingomy_SMPD4"/>
</dbReference>
<dbReference type="KEGG" id="dhe:111598896"/>
<dbReference type="AlphaFoldDB" id="A0A6J1M0T5"/>
<keyword evidence="3 5" id="KW-1133">Transmembrane helix</keyword>
<dbReference type="GO" id="GO:0006685">
    <property type="term" value="P:sphingomyelin catabolic process"/>
    <property type="evidence" value="ECO:0007669"/>
    <property type="project" value="TreeGrafter"/>
</dbReference>
<keyword evidence="6" id="KW-1185">Reference proteome</keyword>
<dbReference type="RefSeq" id="XP_023170129.2">
    <property type="nucleotide sequence ID" value="XM_023314361.2"/>
</dbReference>
<comment type="subcellular location">
    <subcellularLocation>
        <location evidence="1">Membrane</location>
        <topology evidence="1">Single-pass membrane protein</topology>
    </subcellularLocation>
</comment>
<dbReference type="PANTHER" id="PTHR12988">
    <property type="entry name" value="SPHINGOMYELIN PHOSPHODIESTERASE 4"/>
    <property type="match status" value="1"/>
</dbReference>
<dbReference type="GO" id="GO:0046475">
    <property type="term" value="P:glycerophospholipid catabolic process"/>
    <property type="evidence" value="ECO:0007669"/>
    <property type="project" value="TreeGrafter"/>
</dbReference>
<feature type="transmembrane region" description="Helical" evidence="5">
    <location>
        <begin position="741"/>
        <end position="760"/>
    </location>
</feature>
<keyword evidence="4 5" id="KW-0472">Membrane</keyword>
<dbReference type="OMA" id="SYNAQWN"/>
<dbReference type="GO" id="GO:0016020">
    <property type="term" value="C:membrane"/>
    <property type="evidence" value="ECO:0007669"/>
    <property type="project" value="UniProtKB-SubCell"/>
</dbReference>